<reference evidence="1" key="1">
    <citation type="submission" date="2021-07" db="EMBL/GenBank/DDBJ databases">
        <authorList>
            <person name="Roth S.J."/>
            <person name="Krukonis G.P."/>
            <person name="Delesalle V.A."/>
        </authorList>
    </citation>
    <scope>NUCLEOTIDE SEQUENCE</scope>
</reference>
<organism evidence="1 2">
    <name type="scientific">Erwinia phage AH04</name>
    <dbReference type="NCBI Taxonomy" id="2869569"/>
    <lineage>
        <taxon>Viruses</taxon>
        <taxon>Duplodnaviria</taxon>
        <taxon>Heunggongvirae</taxon>
        <taxon>Uroviricota</taxon>
        <taxon>Caudoviricetes</taxon>
        <taxon>Chimalliviridae</taxon>
        <taxon>Meadowvirus</taxon>
        <taxon>Meadowvirus AH04</taxon>
    </lineage>
</organism>
<proteinExistence type="predicted"/>
<evidence type="ECO:0000313" key="1">
    <source>
        <dbReference type="EMBL" id="QZA70592.1"/>
    </source>
</evidence>
<sequence>MSNERDVLKDSLQGLLLMNTRVDGCETFLSDVLGKLKQAGSKVGEDAGELISKGVRSAKSGIVKTLGTRRMFIGHLYNRLNKDTLKDEFTFNTAFLKKVTRDGQPSDILPALVELQKTMDIFKSFLQDVEAYSSKELALLGRIADIKDTDDAVSILNGLDALKFAEFPLPESNMKNTVSSHMLPGGKMVWFDSRSDKASLVNFVTPAEEITESFAKDDVKVILTKLNKLVETYQYVVKALDQYENYTKKFNTVLGKSFAHLDTLKGTLSAALLTDLRSRLEGNAKVFTLYSGFLPQLMIYLDDYVDTLSSYLSKQFN</sequence>
<protein>
    <submittedName>
        <fullName evidence="1">Internal head protein</fullName>
    </submittedName>
</protein>
<dbReference type="GeneID" id="77943997"/>
<dbReference type="EMBL" id="MZ501267">
    <property type="protein sequence ID" value="QZA70592.1"/>
    <property type="molecule type" value="Genomic_DNA"/>
</dbReference>
<accession>A0AAE8BUN9</accession>
<keyword evidence="2" id="KW-1185">Reference proteome</keyword>
<dbReference type="Proteomes" id="UP000827517">
    <property type="component" value="Segment"/>
</dbReference>
<evidence type="ECO:0000313" key="2">
    <source>
        <dbReference type="Proteomes" id="UP000827517"/>
    </source>
</evidence>
<dbReference type="KEGG" id="vg:77943997"/>
<gene>
    <name evidence="1" type="primary">111</name>
    <name evidence="1" type="ORF">AH04_111</name>
</gene>
<name>A0AAE8BUN9_9CAUD</name>
<dbReference type="RefSeq" id="YP_010667865.1">
    <property type="nucleotide sequence ID" value="NC_070952.1"/>
</dbReference>